<evidence type="ECO:0000256" key="1">
    <source>
        <dbReference type="ARBA" id="ARBA00008829"/>
    </source>
</evidence>
<gene>
    <name evidence="2" type="primary">LOC114344780</name>
</gene>
<dbReference type="PANTHER" id="PTHR11647">
    <property type="entry name" value="HYDRANTOINASE/DIHYDROPYRIMIDINASE FAMILY MEMBER"/>
    <property type="match status" value="1"/>
</dbReference>
<dbReference type="InterPro" id="IPR050378">
    <property type="entry name" value="Metallo-dep_Hydrolases_sf"/>
</dbReference>
<dbReference type="SUPFAM" id="SSF51556">
    <property type="entry name" value="Metallo-dependent hydrolases"/>
    <property type="match status" value="2"/>
</dbReference>
<dbReference type="InParanoid" id="A0A6P7GZ53"/>
<dbReference type="FunFam" id="3.20.20.140:FF:000174">
    <property type="entry name" value="Dihydropyrimidinase-related protein 2"/>
    <property type="match status" value="2"/>
</dbReference>
<evidence type="ECO:0000313" key="2">
    <source>
        <dbReference type="RefSeq" id="XP_028151412.1"/>
    </source>
</evidence>
<protein>
    <submittedName>
        <fullName evidence="2">Dihydropyrimidinase-like</fullName>
    </submittedName>
</protein>
<dbReference type="AlphaFoldDB" id="A0A6P7GZ53"/>
<proteinExistence type="inferred from homology"/>
<dbReference type="GO" id="GO:0005829">
    <property type="term" value="C:cytosol"/>
    <property type="evidence" value="ECO:0007669"/>
    <property type="project" value="TreeGrafter"/>
</dbReference>
<feature type="non-terminal residue" evidence="2">
    <location>
        <position position="1"/>
    </location>
</feature>
<reference evidence="2" key="1">
    <citation type="submission" date="2025-08" db="UniProtKB">
        <authorList>
            <consortium name="RefSeq"/>
        </authorList>
    </citation>
    <scope>IDENTIFICATION</scope>
    <source>
        <tissue evidence="2">Whole insect</tissue>
    </source>
</reference>
<dbReference type="Gene3D" id="3.20.20.140">
    <property type="entry name" value="Metal-dependent hydrolases"/>
    <property type="match status" value="2"/>
</dbReference>
<dbReference type="GO" id="GO:0004157">
    <property type="term" value="F:dihydropyrimidinase activity"/>
    <property type="evidence" value="ECO:0007669"/>
    <property type="project" value="TreeGrafter"/>
</dbReference>
<dbReference type="InterPro" id="IPR032466">
    <property type="entry name" value="Metal_Hydrolase"/>
</dbReference>
<accession>A0A6P7GZ53</accession>
<feature type="non-terminal residue" evidence="2">
    <location>
        <position position="280"/>
    </location>
</feature>
<dbReference type="PANTHER" id="PTHR11647:SF1">
    <property type="entry name" value="COLLAPSIN RESPONSE MEDIATOR PROTEIN"/>
    <property type="match status" value="1"/>
</dbReference>
<dbReference type="RefSeq" id="XP_028151412.1">
    <property type="nucleotide sequence ID" value="XM_028295611.1"/>
</dbReference>
<sequence length="280" mass="31576">DFVFPKEDESLLDAFYEYRQKADGKVCCDYSLHVILPRWSEQVKRDMEILVKEHGVNSFKVFMAYGFMLNDAELYSAFEHCQNLGALAQVHAENGSIIAKNAERLLAQGVTGPEGHEMSRPEEVEAEAVNRACVIAKQLTDVDFVFPKEDESLLDAFYEYRQKADGKVCCDYSLHVILPRWSEQVKRDMEILVKEHGVNSFKVFMAYGFMLNDAELYSAFEHCQNLGALAQVHAENGSIIAKNAERLLAQGVTGPEGHEMSRPEEVEAEAVNRACVIAKQ</sequence>
<comment type="similarity">
    <text evidence="1">Belongs to the metallo-dependent hydrolases superfamily. Hydantoinase/dihydropyrimidinase family.</text>
</comment>
<dbReference type="GO" id="GO:0006208">
    <property type="term" value="P:pyrimidine nucleobase catabolic process"/>
    <property type="evidence" value="ECO:0007669"/>
    <property type="project" value="TreeGrafter"/>
</dbReference>
<organism evidence="2">
    <name type="scientific">Diabrotica virgifera virgifera</name>
    <name type="common">western corn rootworm</name>
    <dbReference type="NCBI Taxonomy" id="50390"/>
    <lineage>
        <taxon>Eukaryota</taxon>
        <taxon>Metazoa</taxon>
        <taxon>Ecdysozoa</taxon>
        <taxon>Arthropoda</taxon>
        <taxon>Hexapoda</taxon>
        <taxon>Insecta</taxon>
        <taxon>Pterygota</taxon>
        <taxon>Neoptera</taxon>
        <taxon>Endopterygota</taxon>
        <taxon>Coleoptera</taxon>
        <taxon>Polyphaga</taxon>
        <taxon>Cucujiformia</taxon>
        <taxon>Chrysomeloidea</taxon>
        <taxon>Chrysomelidae</taxon>
        <taxon>Galerucinae</taxon>
        <taxon>Diabroticina</taxon>
        <taxon>Diabroticites</taxon>
        <taxon>Diabrotica</taxon>
    </lineage>
</organism>
<name>A0A6P7GZ53_DIAVI</name>